<evidence type="ECO:0000256" key="1">
    <source>
        <dbReference type="SAM" id="Phobius"/>
    </source>
</evidence>
<dbReference type="EMBL" id="ML119055">
    <property type="protein sequence ID" value="ROT38749.1"/>
    <property type="molecule type" value="Genomic_DNA"/>
</dbReference>
<reference evidence="2 3" key="1">
    <citation type="journal article" date="2018" name="Mol. Ecol.">
        <title>The obligate alkalophilic soda-lake fungus Sodiomyces alkalinus has shifted to a protein diet.</title>
        <authorList>
            <person name="Grum-Grzhimaylo A.A."/>
            <person name="Falkoski D.L."/>
            <person name="van den Heuvel J."/>
            <person name="Valero-Jimenez C.A."/>
            <person name="Min B."/>
            <person name="Choi I.G."/>
            <person name="Lipzen A."/>
            <person name="Daum C.G."/>
            <person name="Aanen D.K."/>
            <person name="Tsang A."/>
            <person name="Henrissat B."/>
            <person name="Bilanenko E.N."/>
            <person name="de Vries R.P."/>
            <person name="van Kan J.A.L."/>
            <person name="Grigoriev I.V."/>
            <person name="Debets A.J.M."/>
        </authorList>
    </citation>
    <scope>NUCLEOTIDE SEQUENCE [LARGE SCALE GENOMIC DNA]</scope>
    <source>
        <strain evidence="2 3">F11</strain>
    </source>
</reference>
<sequence>MTIRTRGGFSLISVRFYFSCFFPFFSDKVRESMRYHPHFLHIYPSWQRSAINGFFYIFFFWFSSSSRCTNKWDGLYEEGGLEGGLDGLVVSRRDGRGYRSAHPNDKTDDSVVFFVNWEGKCLDFFIFPLAFLISYSGVLFFFFFFFSFWLQTRDHVGYV</sequence>
<keyword evidence="1" id="KW-0472">Membrane</keyword>
<evidence type="ECO:0000313" key="2">
    <source>
        <dbReference type="EMBL" id="ROT38749.1"/>
    </source>
</evidence>
<dbReference type="AlphaFoldDB" id="A0A3N2PW63"/>
<feature type="transmembrane region" description="Helical" evidence="1">
    <location>
        <begin position="7"/>
        <end position="25"/>
    </location>
</feature>
<gene>
    <name evidence="2" type="ORF">SODALDRAFT_170236</name>
</gene>
<accession>A0A3N2PW63</accession>
<proteinExistence type="predicted"/>
<dbReference type="RefSeq" id="XP_028466555.1">
    <property type="nucleotide sequence ID" value="XM_028606999.1"/>
</dbReference>
<dbReference type="Proteomes" id="UP000272025">
    <property type="component" value="Unassembled WGS sequence"/>
</dbReference>
<feature type="transmembrane region" description="Helical" evidence="1">
    <location>
        <begin position="124"/>
        <end position="150"/>
    </location>
</feature>
<feature type="transmembrane region" description="Helical" evidence="1">
    <location>
        <begin position="45"/>
        <end position="62"/>
    </location>
</feature>
<name>A0A3N2PW63_SODAK</name>
<evidence type="ECO:0000313" key="3">
    <source>
        <dbReference type="Proteomes" id="UP000272025"/>
    </source>
</evidence>
<keyword evidence="1" id="KW-0812">Transmembrane</keyword>
<dbReference type="GeneID" id="39575477"/>
<keyword evidence="3" id="KW-1185">Reference proteome</keyword>
<protein>
    <submittedName>
        <fullName evidence="2">Uncharacterized protein</fullName>
    </submittedName>
</protein>
<organism evidence="2 3">
    <name type="scientific">Sodiomyces alkalinus (strain CBS 110278 / VKM F-3762 / F11)</name>
    <name type="common">Alkaliphilic filamentous fungus</name>
    <dbReference type="NCBI Taxonomy" id="1314773"/>
    <lineage>
        <taxon>Eukaryota</taxon>
        <taxon>Fungi</taxon>
        <taxon>Dikarya</taxon>
        <taxon>Ascomycota</taxon>
        <taxon>Pezizomycotina</taxon>
        <taxon>Sordariomycetes</taxon>
        <taxon>Hypocreomycetidae</taxon>
        <taxon>Glomerellales</taxon>
        <taxon>Plectosphaerellaceae</taxon>
        <taxon>Sodiomyces</taxon>
    </lineage>
</organism>
<keyword evidence="1" id="KW-1133">Transmembrane helix</keyword>